<name>A0A5C4MTX0_9RHOB</name>
<dbReference type="Proteomes" id="UP000305887">
    <property type="component" value="Unassembled WGS sequence"/>
</dbReference>
<dbReference type="OrthoDB" id="582607at2"/>
<organism evidence="2 3">
    <name type="scientific">Rubellimicrobium rubrum</name>
    <dbReference type="NCBI Taxonomy" id="2585369"/>
    <lineage>
        <taxon>Bacteria</taxon>
        <taxon>Pseudomonadati</taxon>
        <taxon>Pseudomonadota</taxon>
        <taxon>Alphaproteobacteria</taxon>
        <taxon>Rhodobacterales</taxon>
        <taxon>Roseobacteraceae</taxon>
        <taxon>Rubellimicrobium</taxon>
    </lineage>
</organism>
<comment type="caution">
    <text evidence="2">The sequence shown here is derived from an EMBL/GenBank/DDBJ whole genome shotgun (WGS) entry which is preliminary data.</text>
</comment>
<evidence type="ECO:0000313" key="2">
    <source>
        <dbReference type="EMBL" id="TNC47904.1"/>
    </source>
</evidence>
<keyword evidence="3" id="KW-1185">Reference proteome</keyword>
<dbReference type="AlphaFoldDB" id="A0A5C4MTX0"/>
<proteinExistence type="predicted"/>
<dbReference type="SUPFAM" id="SSF54427">
    <property type="entry name" value="NTF2-like"/>
    <property type="match status" value="1"/>
</dbReference>
<gene>
    <name evidence="2" type="ORF">FHG66_15650</name>
</gene>
<sequence>MAGMADTFAESLQKTEETRDPDHLVRLFADEAELRNLAIAHHGIEGARQFWQTYLDQFDEIRSEFSHRIEADGQVALVWTSQGALKGGHPITYRGVSVVEFTGDKVMRFETIYDSAAFLVGDAQAKVVDRS</sequence>
<dbReference type="Pfam" id="PF12680">
    <property type="entry name" value="SnoaL_2"/>
    <property type="match status" value="1"/>
</dbReference>
<dbReference type="InterPro" id="IPR037401">
    <property type="entry name" value="SnoaL-like"/>
</dbReference>
<dbReference type="InterPro" id="IPR032710">
    <property type="entry name" value="NTF2-like_dom_sf"/>
</dbReference>
<protein>
    <submittedName>
        <fullName evidence="2">Nuclear transport factor 2 family protein</fullName>
    </submittedName>
</protein>
<dbReference type="Gene3D" id="3.10.450.50">
    <property type="match status" value="1"/>
</dbReference>
<dbReference type="RefSeq" id="WP_139078005.1">
    <property type="nucleotide sequence ID" value="NZ_VDFU01000021.1"/>
</dbReference>
<feature type="domain" description="SnoaL-like" evidence="1">
    <location>
        <begin position="16"/>
        <end position="108"/>
    </location>
</feature>
<evidence type="ECO:0000313" key="3">
    <source>
        <dbReference type="Proteomes" id="UP000305887"/>
    </source>
</evidence>
<reference evidence="2 3" key="1">
    <citation type="submission" date="2019-06" db="EMBL/GenBank/DDBJ databases">
        <title>YIM 131921 draft genome.</title>
        <authorList>
            <person name="Jiang L."/>
        </authorList>
    </citation>
    <scope>NUCLEOTIDE SEQUENCE [LARGE SCALE GENOMIC DNA]</scope>
    <source>
        <strain evidence="2 3">YIM 131921</strain>
    </source>
</reference>
<accession>A0A5C4MTX0</accession>
<dbReference type="EMBL" id="VDFU01000021">
    <property type="protein sequence ID" value="TNC47904.1"/>
    <property type="molecule type" value="Genomic_DNA"/>
</dbReference>
<evidence type="ECO:0000259" key="1">
    <source>
        <dbReference type="Pfam" id="PF12680"/>
    </source>
</evidence>